<dbReference type="SUPFAM" id="SSF81340">
    <property type="entry name" value="Clc chloride channel"/>
    <property type="match status" value="1"/>
</dbReference>
<dbReference type="RefSeq" id="WP_087357859.1">
    <property type="nucleotide sequence ID" value="NZ_AP031415.1"/>
</dbReference>
<dbReference type="InterPro" id="IPR050368">
    <property type="entry name" value="ClC-type_chloride_channel"/>
</dbReference>
<gene>
    <name evidence="6" type="ORF">B5E75_05960</name>
</gene>
<evidence type="ECO:0000256" key="3">
    <source>
        <dbReference type="ARBA" id="ARBA00022989"/>
    </source>
</evidence>
<evidence type="ECO:0000256" key="4">
    <source>
        <dbReference type="ARBA" id="ARBA00023136"/>
    </source>
</evidence>
<dbReference type="PANTHER" id="PTHR43427">
    <property type="entry name" value="CHLORIDE CHANNEL PROTEIN CLC-E"/>
    <property type="match status" value="1"/>
</dbReference>
<feature type="transmembrane region" description="Helical" evidence="5">
    <location>
        <begin position="146"/>
        <end position="166"/>
    </location>
</feature>
<keyword evidence="2 5" id="KW-0812">Transmembrane</keyword>
<evidence type="ECO:0000313" key="7">
    <source>
        <dbReference type="Proteomes" id="UP000195305"/>
    </source>
</evidence>
<keyword evidence="7" id="KW-1185">Reference proteome</keyword>
<dbReference type="Gene3D" id="1.10.3080.10">
    <property type="entry name" value="Clc chloride channel"/>
    <property type="match status" value="1"/>
</dbReference>
<feature type="transmembrane region" description="Helical" evidence="5">
    <location>
        <begin position="345"/>
        <end position="366"/>
    </location>
</feature>
<dbReference type="InterPro" id="IPR014743">
    <property type="entry name" value="Cl-channel_core"/>
</dbReference>
<feature type="transmembrane region" description="Helical" evidence="5">
    <location>
        <begin position="256"/>
        <end position="274"/>
    </location>
</feature>
<feature type="transmembrane region" description="Helical" evidence="5">
    <location>
        <begin position="54"/>
        <end position="73"/>
    </location>
</feature>
<feature type="transmembrane region" description="Helical" evidence="5">
    <location>
        <begin position="295"/>
        <end position="314"/>
    </location>
</feature>
<feature type="transmembrane region" description="Helical" evidence="5">
    <location>
        <begin position="219"/>
        <end position="244"/>
    </location>
</feature>
<feature type="transmembrane region" description="Helical" evidence="5">
    <location>
        <begin position="372"/>
        <end position="395"/>
    </location>
</feature>
<reference evidence="6 7" key="1">
    <citation type="journal article" date="2018" name="BMC Genomics">
        <title>Whole genome sequencing and function prediction of 133 gut anaerobes isolated from chicken caecum in pure cultures.</title>
        <authorList>
            <person name="Medvecky M."/>
            <person name="Cejkova D."/>
            <person name="Polansky O."/>
            <person name="Karasova D."/>
            <person name="Kubasova T."/>
            <person name="Cizek A."/>
            <person name="Rychlik I."/>
        </authorList>
    </citation>
    <scope>NUCLEOTIDE SEQUENCE [LARGE SCALE GENOMIC DNA]</scope>
    <source>
        <strain evidence="6 7">An13</strain>
    </source>
</reference>
<keyword evidence="4 5" id="KW-0472">Membrane</keyword>
<dbReference type="EMBL" id="NFLJ01000014">
    <property type="protein sequence ID" value="OUQ34680.1"/>
    <property type="molecule type" value="Genomic_DNA"/>
</dbReference>
<comment type="subcellular location">
    <subcellularLocation>
        <location evidence="1">Membrane</location>
        <topology evidence="1">Multi-pass membrane protein</topology>
    </subcellularLocation>
</comment>
<feature type="transmembrane region" description="Helical" evidence="5">
    <location>
        <begin position="320"/>
        <end position="338"/>
    </location>
</feature>
<dbReference type="Pfam" id="PF00654">
    <property type="entry name" value="Voltage_CLC"/>
    <property type="match status" value="1"/>
</dbReference>
<keyword evidence="3 5" id="KW-1133">Transmembrane helix</keyword>
<comment type="caution">
    <text evidence="6">The sequence shown here is derived from an EMBL/GenBank/DDBJ whole genome shotgun (WGS) entry which is preliminary data.</text>
</comment>
<dbReference type="InterPro" id="IPR001807">
    <property type="entry name" value="ClC"/>
</dbReference>
<name>A0A1Y4SZ68_9FIRM</name>
<evidence type="ECO:0000313" key="6">
    <source>
        <dbReference type="EMBL" id="OUQ34680.1"/>
    </source>
</evidence>
<protein>
    <recommendedName>
        <fullName evidence="8">Chloride channel protein</fullName>
    </recommendedName>
</protein>
<dbReference type="AlphaFoldDB" id="A0A1Y4SZ68"/>
<dbReference type="Proteomes" id="UP000195305">
    <property type="component" value="Unassembled WGS sequence"/>
</dbReference>
<accession>A0A1Y4SZ68</accession>
<evidence type="ECO:0000256" key="1">
    <source>
        <dbReference type="ARBA" id="ARBA00004141"/>
    </source>
</evidence>
<proteinExistence type="predicted"/>
<evidence type="ECO:0008006" key="8">
    <source>
        <dbReference type="Google" id="ProtNLM"/>
    </source>
</evidence>
<evidence type="ECO:0000256" key="5">
    <source>
        <dbReference type="SAM" id="Phobius"/>
    </source>
</evidence>
<feature type="transmembrane region" description="Helical" evidence="5">
    <location>
        <begin position="121"/>
        <end position="139"/>
    </location>
</feature>
<dbReference type="GO" id="GO:0016020">
    <property type="term" value="C:membrane"/>
    <property type="evidence" value="ECO:0007669"/>
    <property type="project" value="UniProtKB-SubCell"/>
</dbReference>
<sequence>MHVKQFFMDLKLNICFVCKWLWIALILGVVCGVVGALFHIAIDYATDFRTSHSWIVWGLPLGGLAIVYLYRLVHLVHEPGTNTIIQSVRQQDHVPVLLAPAIFLATVITHLFGGSSGREGAALQIGGSLATTFGKIIHADQREMSMLIMCGMSAVFSALFGTPLTATLFSMEVVSVGVFYYAALVPCLCSSLISFGIAQCFGCQPTFYSLNLPFQLTPLLCLQLVIFALLIATFSILFVLMMHYSHKWFHQYFHNPYIRVLVGAALLMILVVFFKQRYLGAGMDVVEAALYQEVFPYDFFMKALFTAITIGCGFKGGEIVPTFVIGSTLGYVLGLLLGMNPHLTAAIGIVGMFCCVINSPLTSLMLGAEMFGIQYLTAMAIVIAFCYVLSGYFSLYQAQKIVYSKTSVEFINQNAK</sequence>
<evidence type="ECO:0000256" key="2">
    <source>
        <dbReference type="ARBA" id="ARBA00022692"/>
    </source>
</evidence>
<dbReference type="OrthoDB" id="9767361at2"/>
<feature type="transmembrane region" description="Helical" evidence="5">
    <location>
        <begin position="94"/>
        <end position="115"/>
    </location>
</feature>
<feature type="transmembrane region" description="Helical" evidence="5">
    <location>
        <begin position="178"/>
        <end position="198"/>
    </location>
</feature>
<dbReference type="GO" id="GO:0015108">
    <property type="term" value="F:chloride transmembrane transporter activity"/>
    <property type="evidence" value="ECO:0007669"/>
    <property type="project" value="InterPro"/>
</dbReference>
<organism evidence="6 7">
    <name type="scientific">Massilimicrobiota timonensis</name>
    <dbReference type="NCBI Taxonomy" id="1776392"/>
    <lineage>
        <taxon>Bacteria</taxon>
        <taxon>Bacillati</taxon>
        <taxon>Bacillota</taxon>
        <taxon>Erysipelotrichia</taxon>
        <taxon>Erysipelotrichales</taxon>
        <taxon>Erysipelotrichaceae</taxon>
        <taxon>Massilimicrobiota</taxon>
    </lineage>
</organism>
<feature type="transmembrane region" description="Helical" evidence="5">
    <location>
        <begin position="20"/>
        <end position="42"/>
    </location>
</feature>